<dbReference type="Gene3D" id="6.10.250.690">
    <property type="match status" value="1"/>
</dbReference>
<dbReference type="InterPro" id="IPR001867">
    <property type="entry name" value="OmpR/PhoB-type_DNA-bd"/>
</dbReference>
<evidence type="ECO:0000256" key="5">
    <source>
        <dbReference type="ARBA" id="ARBA00023163"/>
    </source>
</evidence>
<comment type="caution">
    <text evidence="10">The sequence shown here is derived from an EMBL/GenBank/DDBJ whole genome shotgun (WGS) entry which is preliminary data.</text>
</comment>
<reference evidence="11" key="1">
    <citation type="submission" date="2016-04" db="EMBL/GenBank/DDBJ databases">
        <title>The genome sequence project of a novel Fervidobacterium isolate from a hot spring in Thailand.</title>
        <authorList>
            <person name="Gonzalez J.M."/>
            <person name="Cuecas A."/>
            <person name="Kanoksilapatham W."/>
        </authorList>
    </citation>
    <scope>NUCLEOTIDE SEQUENCE [LARGE SCALE GENOMIC DNA]</scope>
    <source>
        <strain evidence="11">FC2004</strain>
    </source>
</reference>
<dbReference type="GO" id="GO:0005829">
    <property type="term" value="C:cytosol"/>
    <property type="evidence" value="ECO:0007669"/>
    <property type="project" value="TreeGrafter"/>
</dbReference>
<dbReference type="GO" id="GO:0000976">
    <property type="term" value="F:transcription cis-regulatory region binding"/>
    <property type="evidence" value="ECO:0007669"/>
    <property type="project" value="TreeGrafter"/>
</dbReference>
<feature type="domain" description="Response regulatory" evidence="8">
    <location>
        <begin position="1"/>
        <end position="113"/>
    </location>
</feature>
<accession>A0A1E3G221</accession>
<evidence type="ECO:0000313" key="11">
    <source>
        <dbReference type="Proteomes" id="UP000094570"/>
    </source>
</evidence>
<dbReference type="Gene3D" id="1.10.10.10">
    <property type="entry name" value="Winged helix-like DNA-binding domain superfamily/Winged helix DNA-binding domain"/>
    <property type="match status" value="1"/>
</dbReference>
<dbReference type="FunFam" id="3.40.50.2300:FF:000001">
    <property type="entry name" value="DNA-binding response regulator PhoB"/>
    <property type="match status" value="1"/>
</dbReference>
<dbReference type="SUPFAM" id="SSF52172">
    <property type="entry name" value="CheY-like"/>
    <property type="match status" value="1"/>
</dbReference>
<dbReference type="AlphaFoldDB" id="A0A1E3G221"/>
<protein>
    <submittedName>
        <fullName evidence="10">DNA-binding response regulator</fullName>
    </submittedName>
</protein>
<sequence>MVVEDDKKLRRLLELELQHAGYEVVSYEEGFEAIENFGTDKPDLVILDIMLPDTSGYEVATELRKLSPDVLILMLTALGMKKDKLTGFESGADDYLTKPFDTEELLARIRALLRRKHISISKPLVVGKLEIYENERRVIYRGREVELSKTEFDLLLYLAKNSNRVVSKEEILNSVWGIDYYGSDNTVEVYVNYIRKKLSPEVIKTYRGLGYKLVEENDETSN</sequence>
<evidence type="ECO:0000313" key="10">
    <source>
        <dbReference type="EMBL" id="ODN30317.1"/>
    </source>
</evidence>
<evidence type="ECO:0000259" key="8">
    <source>
        <dbReference type="PROSITE" id="PS50110"/>
    </source>
</evidence>
<dbReference type="Pfam" id="PF00072">
    <property type="entry name" value="Response_reg"/>
    <property type="match status" value="1"/>
</dbReference>
<dbReference type="CDD" id="cd00383">
    <property type="entry name" value="trans_reg_C"/>
    <property type="match status" value="1"/>
</dbReference>
<evidence type="ECO:0000256" key="3">
    <source>
        <dbReference type="ARBA" id="ARBA00023015"/>
    </source>
</evidence>
<dbReference type="SMART" id="SM00862">
    <property type="entry name" value="Trans_reg_C"/>
    <property type="match status" value="1"/>
</dbReference>
<feature type="DNA-binding region" description="OmpR/PhoB-type" evidence="7">
    <location>
        <begin position="121"/>
        <end position="215"/>
    </location>
</feature>
<dbReference type="OrthoDB" id="48397at2"/>
<dbReference type="STRING" id="1008305.A4H02_06275"/>
<dbReference type="PROSITE" id="PS51755">
    <property type="entry name" value="OMPR_PHOB"/>
    <property type="match status" value="1"/>
</dbReference>
<proteinExistence type="predicted"/>
<dbReference type="CDD" id="cd17574">
    <property type="entry name" value="REC_OmpR"/>
    <property type="match status" value="1"/>
</dbReference>
<name>A0A1E3G221_9BACT</name>
<dbReference type="EMBL" id="LWAF01000008">
    <property type="protein sequence ID" value="ODN30317.1"/>
    <property type="molecule type" value="Genomic_DNA"/>
</dbReference>
<dbReference type="GO" id="GO:0006355">
    <property type="term" value="P:regulation of DNA-templated transcription"/>
    <property type="evidence" value="ECO:0007669"/>
    <property type="project" value="InterPro"/>
</dbReference>
<organism evidence="10 11">
    <name type="scientific">Fervidobacterium thailandense</name>
    <dbReference type="NCBI Taxonomy" id="1008305"/>
    <lineage>
        <taxon>Bacteria</taxon>
        <taxon>Thermotogati</taxon>
        <taxon>Thermotogota</taxon>
        <taxon>Thermotogae</taxon>
        <taxon>Thermotogales</taxon>
        <taxon>Fervidobacteriaceae</taxon>
        <taxon>Fervidobacterium</taxon>
    </lineage>
</organism>
<dbReference type="PANTHER" id="PTHR48111:SF22">
    <property type="entry name" value="REGULATOR OF RPOS"/>
    <property type="match status" value="1"/>
</dbReference>
<dbReference type="Proteomes" id="UP000094570">
    <property type="component" value="Unassembled WGS sequence"/>
</dbReference>
<evidence type="ECO:0000256" key="7">
    <source>
        <dbReference type="PROSITE-ProRule" id="PRU01091"/>
    </source>
</evidence>
<dbReference type="InterPro" id="IPR001789">
    <property type="entry name" value="Sig_transdc_resp-reg_receiver"/>
</dbReference>
<evidence type="ECO:0000256" key="6">
    <source>
        <dbReference type="PROSITE-ProRule" id="PRU00169"/>
    </source>
</evidence>
<keyword evidence="4 7" id="KW-0238">DNA-binding</keyword>
<feature type="domain" description="OmpR/PhoB-type" evidence="9">
    <location>
        <begin position="121"/>
        <end position="215"/>
    </location>
</feature>
<dbReference type="PROSITE" id="PS50110">
    <property type="entry name" value="RESPONSE_REGULATORY"/>
    <property type="match status" value="1"/>
</dbReference>
<dbReference type="Gene3D" id="3.40.50.2300">
    <property type="match status" value="1"/>
</dbReference>
<keyword evidence="11" id="KW-1185">Reference proteome</keyword>
<dbReference type="GO" id="GO:0000156">
    <property type="term" value="F:phosphorelay response regulator activity"/>
    <property type="evidence" value="ECO:0007669"/>
    <property type="project" value="TreeGrafter"/>
</dbReference>
<dbReference type="InterPro" id="IPR039420">
    <property type="entry name" value="WalR-like"/>
</dbReference>
<evidence type="ECO:0000256" key="1">
    <source>
        <dbReference type="ARBA" id="ARBA00022553"/>
    </source>
</evidence>
<dbReference type="GO" id="GO:0032993">
    <property type="term" value="C:protein-DNA complex"/>
    <property type="evidence" value="ECO:0007669"/>
    <property type="project" value="TreeGrafter"/>
</dbReference>
<keyword evidence="1 6" id="KW-0597">Phosphoprotein</keyword>
<dbReference type="InterPro" id="IPR036388">
    <property type="entry name" value="WH-like_DNA-bd_sf"/>
</dbReference>
<keyword evidence="5" id="KW-0804">Transcription</keyword>
<gene>
    <name evidence="10" type="ORF">A4H02_06275</name>
</gene>
<keyword evidence="2" id="KW-0902">Two-component regulatory system</keyword>
<evidence type="ECO:0000259" key="9">
    <source>
        <dbReference type="PROSITE" id="PS51755"/>
    </source>
</evidence>
<dbReference type="SMART" id="SM00448">
    <property type="entry name" value="REC"/>
    <property type="match status" value="1"/>
</dbReference>
<feature type="modified residue" description="4-aspartylphosphate" evidence="6">
    <location>
        <position position="48"/>
    </location>
</feature>
<keyword evidence="3" id="KW-0805">Transcription regulation</keyword>
<dbReference type="InterPro" id="IPR011006">
    <property type="entry name" value="CheY-like_superfamily"/>
</dbReference>
<dbReference type="Pfam" id="PF00486">
    <property type="entry name" value="Trans_reg_C"/>
    <property type="match status" value="1"/>
</dbReference>
<dbReference type="PANTHER" id="PTHR48111">
    <property type="entry name" value="REGULATOR OF RPOS"/>
    <property type="match status" value="1"/>
</dbReference>
<evidence type="ECO:0000256" key="4">
    <source>
        <dbReference type="ARBA" id="ARBA00023125"/>
    </source>
</evidence>
<evidence type="ECO:0000256" key="2">
    <source>
        <dbReference type="ARBA" id="ARBA00023012"/>
    </source>
</evidence>